<keyword evidence="8" id="KW-1185">Reference proteome</keyword>
<evidence type="ECO:0000313" key="9">
    <source>
        <dbReference type="Proteomes" id="UP000484547"/>
    </source>
</evidence>
<dbReference type="Gene3D" id="3.40.50.300">
    <property type="entry name" value="P-loop containing nucleotide triphosphate hydrolases"/>
    <property type="match status" value="1"/>
</dbReference>
<evidence type="ECO:0000256" key="1">
    <source>
        <dbReference type="ARBA" id="ARBA00022448"/>
    </source>
</evidence>
<sequence>MTETIIELKNLSIGYGNKSVLQDVNAKINKGEIVGIIGCNGAGKSTLLKTIRGLLPKQSGEILYFGRKLESFSEKELAREVAYLQQNVEVGFGYTGKDIVLAGRYPYMKWWKGESISDEELALKCMEYTGTKELAERPVNEVSGGQKQRILLAKVLAQQTPILFLDEPTTGLDMVYQEEIFRFSKALAEMGKTILMVVHELNLAAKYCSRIILLGEGTVIADGRPDNVFTEKILSKAYNAPVRVIRSHNTNEIIEISTKEDNGRCQRDKELLELICCKGSIC</sequence>
<evidence type="ECO:0000256" key="2">
    <source>
        <dbReference type="ARBA" id="ARBA00022741"/>
    </source>
</evidence>
<reference evidence="8 9" key="1">
    <citation type="journal article" date="2019" name="Nat. Med.">
        <title>A library of human gut bacterial isolates paired with longitudinal multiomics data enables mechanistic microbiome research.</title>
        <authorList>
            <person name="Poyet M."/>
            <person name="Groussin M."/>
            <person name="Gibbons S.M."/>
            <person name="Avila-Pacheco J."/>
            <person name="Jiang X."/>
            <person name="Kearney S.M."/>
            <person name="Perrotta A.R."/>
            <person name="Berdy B."/>
            <person name="Zhao S."/>
            <person name="Lieberman T.D."/>
            <person name="Swanson P.K."/>
            <person name="Smith M."/>
            <person name="Roesemann S."/>
            <person name="Alexander J.E."/>
            <person name="Rich S.A."/>
            <person name="Livny J."/>
            <person name="Vlamakis H."/>
            <person name="Clish C."/>
            <person name="Bullock K."/>
            <person name="Deik A."/>
            <person name="Scott J."/>
            <person name="Pierce K.A."/>
            <person name="Xavier R.J."/>
            <person name="Alm E.J."/>
        </authorList>
    </citation>
    <scope>NUCLEOTIDE SEQUENCE [LARGE SCALE GENOMIC DNA]</scope>
    <source>
        <strain evidence="6 9">BIOML-A13</strain>
        <strain evidence="7 8">BIOML-A3</strain>
    </source>
</reference>
<dbReference type="EMBL" id="WNBM01000001">
    <property type="protein sequence ID" value="MTT75426.1"/>
    <property type="molecule type" value="Genomic_DNA"/>
</dbReference>
<evidence type="ECO:0000256" key="3">
    <source>
        <dbReference type="ARBA" id="ARBA00022840"/>
    </source>
</evidence>
<evidence type="ECO:0000256" key="4">
    <source>
        <dbReference type="ARBA" id="ARBA00022967"/>
    </source>
</evidence>
<protein>
    <submittedName>
        <fullName evidence="6">ATP-binding cassette domain-containing protein</fullName>
    </submittedName>
</protein>
<feature type="domain" description="ABC transporter" evidence="5">
    <location>
        <begin position="6"/>
        <end position="241"/>
    </location>
</feature>
<dbReference type="CDD" id="cd03214">
    <property type="entry name" value="ABC_Iron-Siderophores_B12_Hemin"/>
    <property type="match status" value="1"/>
</dbReference>
<dbReference type="GO" id="GO:0005524">
    <property type="term" value="F:ATP binding"/>
    <property type="evidence" value="ECO:0007669"/>
    <property type="project" value="UniProtKB-KW"/>
</dbReference>
<evidence type="ECO:0000313" key="6">
    <source>
        <dbReference type="EMBL" id="MTT75426.1"/>
    </source>
</evidence>
<dbReference type="Proteomes" id="UP000443070">
    <property type="component" value="Unassembled WGS sequence"/>
</dbReference>
<organism evidence="6 9">
    <name type="scientific">Phascolarctobacterium faecium</name>
    <dbReference type="NCBI Taxonomy" id="33025"/>
    <lineage>
        <taxon>Bacteria</taxon>
        <taxon>Bacillati</taxon>
        <taxon>Bacillota</taxon>
        <taxon>Negativicutes</taxon>
        <taxon>Acidaminococcales</taxon>
        <taxon>Acidaminococcaceae</taxon>
        <taxon>Phascolarctobacterium</taxon>
    </lineage>
</organism>
<keyword evidence="1" id="KW-0813">Transport</keyword>
<dbReference type="EMBL" id="WNBW01000008">
    <property type="protein sequence ID" value="MTU04553.1"/>
    <property type="molecule type" value="Genomic_DNA"/>
</dbReference>
<keyword evidence="2" id="KW-0547">Nucleotide-binding</keyword>
<dbReference type="PROSITE" id="PS50893">
    <property type="entry name" value="ABC_TRANSPORTER_2"/>
    <property type="match status" value="1"/>
</dbReference>
<dbReference type="PANTHER" id="PTHR42794:SF1">
    <property type="entry name" value="HEMIN IMPORT ATP-BINDING PROTEIN HMUV"/>
    <property type="match status" value="1"/>
</dbReference>
<keyword evidence="3 6" id="KW-0067">ATP-binding</keyword>
<accession>A0A7X2XET8</accession>
<dbReference type="AlphaFoldDB" id="A0A7X2XET8"/>
<name>A0A7X2XET8_9FIRM</name>
<dbReference type="Pfam" id="PF00005">
    <property type="entry name" value="ABC_tran"/>
    <property type="match status" value="1"/>
</dbReference>
<dbReference type="InterPro" id="IPR017871">
    <property type="entry name" value="ABC_transporter-like_CS"/>
</dbReference>
<dbReference type="FunFam" id="3.40.50.300:FF:000134">
    <property type="entry name" value="Iron-enterobactin ABC transporter ATP-binding protein"/>
    <property type="match status" value="1"/>
</dbReference>
<comment type="caution">
    <text evidence="6">The sequence shown here is derived from an EMBL/GenBank/DDBJ whole genome shotgun (WGS) entry which is preliminary data.</text>
</comment>
<evidence type="ECO:0000259" key="5">
    <source>
        <dbReference type="PROSITE" id="PS50893"/>
    </source>
</evidence>
<dbReference type="SUPFAM" id="SSF52540">
    <property type="entry name" value="P-loop containing nucleoside triphosphate hydrolases"/>
    <property type="match status" value="1"/>
</dbReference>
<gene>
    <name evidence="6" type="ORF">GMD11_03955</name>
    <name evidence="7" type="ORF">GMD18_09100</name>
</gene>
<evidence type="ECO:0000313" key="7">
    <source>
        <dbReference type="EMBL" id="MTU04553.1"/>
    </source>
</evidence>
<proteinExistence type="predicted"/>
<dbReference type="Proteomes" id="UP000484547">
    <property type="component" value="Unassembled WGS sequence"/>
</dbReference>
<dbReference type="PANTHER" id="PTHR42794">
    <property type="entry name" value="HEMIN IMPORT ATP-BINDING PROTEIN HMUV"/>
    <property type="match status" value="1"/>
</dbReference>
<keyword evidence="4" id="KW-1278">Translocase</keyword>
<evidence type="ECO:0000313" key="8">
    <source>
        <dbReference type="Proteomes" id="UP000443070"/>
    </source>
</evidence>
<dbReference type="SMART" id="SM00382">
    <property type="entry name" value="AAA"/>
    <property type="match status" value="1"/>
</dbReference>
<dbReference type="RefSeq" id="WP_149877296.1">
    <property type="nucleotide sequence ID" value="NZ_JBGKTA010000001.1"/>
</dbReference>
<dbReference type="InterPro" id="IPR003439">
    <property type="entry name" value="ABC_transporter-like_ATP-bd"/>
</dbReference>
<dbReference type="PROSITE" id="PS00211">
    <property type="entry name" value="ABC_TRANSPORTER_1"/>
    <property type="match status" value="1"/>
</dbReference>
<dbReference type="InterPro" id="IPR027417">
    <property type="entry name" value="P-loop_NTPase"/>
</dbReference>
<dbReference type="GO" id="GO:0016887">
    <property type="term" value="F:ATP hydrolysis activity"/>
    <property type="evidence" value="ECO:0007669"/>
    <property type="project" value="InterPro"/>
</dbReference>
<dbReference type="OrthoDB" id="9799337at2"/>
<dbReference type="InterPro" id="IPR003593">
    <property type="entry name" value="AAA+_ATPase"/>
</dbReference>